<organism evidence="1 2">
    <name type="scientific">Rickenella mellea</name>
    <dbReference type="NCBI Taxonomy" id="50990"/>
    <lineage>
        <taxon>Eukaryota</taxon>
        <taxon>Fungi</taxon>
        <taxon>Dikarya</taxon>
        <taxon>Basidiomycota</taxon>
        <taxon>Agaricomycotina</taxon>
        <taxon>Agaricomycetes</taxon>
        <taxon>Hymenochaetales</taxon>
        <taxon>Rickenellaceae</taxon>
        <taxon>Rickenella</taxon>
    </lineage>
</organism>
<dbReference type="VEuPathDB" id="FungiDB:BD410DRAFT_797800"/>
<name>A0A4R5XDI9_9AGAM</name>
<gene>
    <name evidence="1" type="ORF">BD410DRAFT_797800</name>
</gene>
<proteinExistence type="predicted"/>
<dbReference type="AlphaFoldDB" id="A0A4R5XDI9"/>
<protein>
    <submittedName>
        <fullName evidence="1">Uncharacterized protein</fullName>
    </submittedName>
</protein>
<sequence length="149" mass="16892">MTEFPHCSFSQRRSNTRQTVPPFPSFSLVLLGRSHTLRKPTRTPVVQSVAGWSMTTFDYHPEPVYADAHNTESTFIRQTSALDDGTLQTTEDDSSEISILDFGEQAPNLIRKIRYMMVKTQALDSRQACVDDAVAFLRVKMVLSERTSF</sequence>
<dbReference type="Proteomes" id="UP000294933">
    <property type="component" value="Unassembled WGS sequence"/>
</dbReference>
<evidence type="ECO:0000313" key="1">
    <source>
        <dbReference type="EMBL" id="TDL29114.1"/>
    </source>
</evidence>
<evidence type="ECO:0000313" key="2">
    <source>
        <dbReference type="Proteomes" id="UP000294933"/>
    </source>
</evidence>
<keyword evidence="2" id="KW-1185">Reference proteome</keyword>
<accession>A0A4R5XDI9</accession>
<reference evidence="1 2" key="1">
    <citation type="submission" date="2018-06" db="EMBL/GenBank/DDBJ databases">
        <title>A transcriptomic atlas of mushroom development highlights an independent origin of complex multicellularity.</title>
        <authorList>
            <consortium name="DOE Joint Genome Institute"/>
            <person name="Krizsan K."/>
            <person name="Almasi E."/>
            <person name="Merenyi Z."/>
            <person name="Sahu N."/>
            <person name="Viragh M."/>
            <person name="Koszo T."/>
            <person name="Mondo S."/>
            <person name="Kiss B."/>
            <person name="Balint B."/>
            <person name="Kues U."/>
            <person name="Barry K."/>
            <person name="Hegedus J.C."/>
            <person name="Henrissat B."/>
            <person name="Johnson J."/>
            <person name="Lipzen A."/>
            <person name="Ohm R."/>
            <person name="Nagy I."/>
            <person name="Pangilinan J."/>
            <person name="Yan J."/>
            <person name="Xiong Y."/>
            <person name="Grigoriev I.V."/>
            <person name="Hibbett D.S."/>
            <person name="Nagy L.G."/>
        </authorList>
    </citation>
    <scope>NUCLEOTIDE SEQUENCE [LARGE SCALE GENOMIC DNA]</scope>
    <source>
        <strain evidence="1 2">SZMC22713</strain>
    </source>
</reference>
<dbReference type="EMBL" id="ML170156">
    <property type="protein sequence ID" value="TDL29114.1"/>
    <property type="molecule type" value="Genomic_DNA"/>
</dbReference>